<keyword evidence="3" id="KW-0175">Coiled coil</keyword>
<dbReference type="CDD" id="cd12915">
    <property type="entry name" value="PDC2_DGC_like"/>
    <property type="match status" value="1"/>
</dbReference>
<organism evidence="6 7">
    <name type="scientific">Methylobacterium goesingense</name>
    <dbReference type="NCBI Taxonomy" id="243690"/>
    <lineage>
        <taxon>Bacteria</taxon>
        <taxon>Pseudomonadati</taxon>
        <taxon>Pseudomonadota</taxon>
        <taxon>Alphaproteobacteria</taxon>
        <taxon>Hyphomicrobiales</taxon>
        <taxon>Methylobacteriaceae</taxon>
        <taxon>Methylobacterium</taxon>
    </lineage>
</organism>
<evidence type="ECO:0000256" key="3">
    <source>
        <dbReference type="SAM" id="Coils"/>
    </source>
</evidence>
<keyword evidence="7" id="KW-1185">Reference proteome</keyword>
<feature type="transmembrane region" description="Helical" evidence="4">
    <location>
        <begin position="292"/>
        <end position="311"/>
    </location>
</feature>
<dbReference type="PANTHER" id="PTHR45138">
    <property type="entry name" value="REGULATORY COMPONENTS OF SENSORY TRANSDUCTION SYSTEM"/>
    <property type="match status" value="1"/>
</dbReference>
<dbReference type="Gene3D" id="3.30.70.270">
    <property type="match status" value="1"/>
</dbReference>
<keyword evidence="4" id="KW-0812">Transmembrane</keyword>
<name>A0ABV2L7W8_9HYPH</name>
<evidence type="ECO:0000313" key="6">
    <source>
        <dbReference type="EMBL" id="MET3692850.1"/>
    </source>
</evidence>
<dbReference type="RefSeq" id="WP_238277604.1">
    <property type="nucleotide sequence ID" value="NZ_BPQL01000023.1"/>
</dbReference>
<feature type="transmembrane region" description="Helical" evidence="4">
    <location>
        <begin position="20"/>
        <end position="41"/>
    </location>
</feature>
<dbReference type="PANTHER" id="PTHR45138:SF9">
    <property type="entry name" value="DIGUANYLATE CYCLASE DGCM-RELATED"/>
    <property type="match status" value="1"/>
</dbReference>
<protein>
    <recommendedName>
        <fullName evidence="1">diguanylate cyclase</fullName>
        <ecNumber evidence="1">2.7.7.65</ecNumber>
    </recommendedName>
</protein>
<accession>A0ABV2L7W8</accession>
<dbReference type="EC" id="2.7.7.65" evidence="1"/>
<dbReference type="InterPro" id="IPR000160">
    <property type="entry name" value="GGDEF_dom"/>
</dbReference>
<keyword evidence="4" id="KW-0472">Membrane</keyword>
<dbReference type="InterPro" id="IPR029787">
    <property type="entry name" value="Nucleotide_cyclase"/>
</dbReference>
<dbReference type="CDD" id="cd01949">
    <property type="entry name" value="GGDEF"/>
    <property type="match status" value="1"/>
</dbReference>
<gene>
    <name evidence="6" type="ORF">ABID43_002390</name>
</gene>
<evidence type="ECO:0000259" key="5">
    <source>
        <dbReference type="PROSITE" id="PS50887"/>
    </source>
</evidence>
<keyword evidence="4" id="KW-1133">Transmembrane helix</keyword>
<dbReference type="Pfam" id="PF00990">
    <property type="entry name" value="GGDEF"/>
    <property type="match status" value="1"/>
</dbReference>
<evidence type="ECO:0000256" key="1">
    <source>
        <dbReference type="ARBA" id="ARBA00012528"/>
    </source>
</evidence>
<sequence length="509" mass="55233">MPTYRALRRRMRRLVPSAAWLVLFNALVAAALCGVCAVMLLEMRREIDERAKVTARSLVTLMARDIARNVELYDLSLRGIVDGMKEQRVREADPELRHMILFDRAATATNFGLIALLDSEGSPILTSRPMAPFNARDREYFQHHLRDPSPDLFIGKAILSRSSGRWGLPLSRRVSHPDGSFAGVVVGVIFLDHFEQLFATAGRQAGDAISLLTLDGTILMRDPRPGVGTNVAQSPSFQTMRAAREGLFDGTAMIGQDERRFAFSQVGDLPLVVSLSVPLETIYAAWWRKAIALGGIVLILCGATLVLTALLRRELIQRRKAEEATARLNDELRQLAVTDPLTGLNNRRRFDEVLARDLRRAQRTGHPLALILLDADAFKAFNDCYGHQRGDTALRTIAEALVRAAARPGATLCRIGGEEFAAILPETTWIEAEAAARRIRAAVIASALPHAANPHGVVTVSLGVACLSPGTGSAQGLVAAADAALYEAKGGGRNTYVMAPASLSGPRAA</sequence>
<dbReference type="EMBL" id="JBEPMM010000005">
    <property type="protein sequence ID" value="MET3692850.1"/>
    <property type="molecule type" value="Genomic_DNA"/>
</dbReference>
<comment type="catalytic activity">
    <reaction evidence="2">
        <text>2 GTP = 3',3'-c-di-GMP + 2 diphosphate</text>
        <dbReference type="Rhea" id="RHEA:24898"/>
        <dbReference type="ChEBI" id="CHEBI:33019"/>
        <dbReference type="ChEBI" id="CHEBI:37565"/>
        <dbReference type="ChEBI" id="CHEBI:58805"/>
        <dbReference type="EC" id="2.7.7.65"/>
    </reaction>
</comment>
<dbReference type="InterPro" id="IPR043128">
    <property type="entry name" value="Rev_trsase/Diguanyl_cyclase"/>
</dbReference>
<evidence type="ECO:0000313" key="7">
    <source>
        <dbReference type="Proteomes" id="UP001549145"/>
    </source>
</evidence>
<dbReference type="InterPro" id="IPR050469">
    <property type="entry name" value="Diguanylate_Cyclase"/>
</dbReference>
<proteinExistence type="predicted"/>
<dbReference type="PROSITE" id="PS50887">
    <property type="entry name" value="GGDEF"/>
    <property type="match status" value="1"/>
</dbReference>
<dbReference type="Gene3D" id="3.30.450.20">
    <property type="entry name" value="PAS domain"/>
    <property type="match status" value="2"/>
</dbReference>
<dbReference type="SUPFAM" id="SSF55073">
    <property type="entry name" value="Nucleotide cyclase"/>
    <property type="match status" value="1"/>
</dbReference>
<dbReference type="NCBIfam" id="TIGR00254">
    <property type="entry name" value="GGDEF"/>
    <property type="match status" value="1"/>
</dbReference>
<dbReference type="SMART" id="SM00267">
    <property type="entry name" value="GGDEF"/>
    <property type="match status" value="1"/>
</dbReference>
<comment type="caution">
    <text evidence="6">The sequence shown here is derived from an EMBL/GenBank/DDBJ whole genome shotgun (WGS) entry which is preliminary data.</text>
</comment>
<reference evidence="6 7" key="1">
    <citation type="submission" date="2024-06" db="EMBL/GenBank/DDBJ databases">
        <title>Genomic Encyclopedia of Type Strains, Phase IV (KMG-IV): sequencing the most valuable type-strain genomes for metagenomic binning, comparative biology and taxonomic classification.</title>
        <authorList>
            <person name="Goeker M."/>
        </authorList>
    </citation>
    <scope>NUCLEOTIDE SEQUENCE [LARGE SCALE GENOMIC DNA]</scope>
    <source>
        <strain evidence="6 7">DSM 21331</strain>
    </source>
</reference>
<evidence type="ECO:0000256" key="4">
    <source>
        <dbReference type="SAM" id="Phobius"/>
    </source>
</evidence>
<dbReference type="CDD" id="cd12914">
    <property type="entry name" value="PDC1_DGC_like"/>
    <property type="match status" value="1"/>
</dbReference>
<dbReference type="Proteomes" id="UP001549145">
    <property type="component" value="Unassembled WGS sequence"/>
</dbReference>
<feature type="coiled-coil region" evidence="3">
    <location>
        <begin position="311"/>
        <end position="338"/>
    </location>
</feature>
<evidence type="ECO:0000256" key="2">
    <source>
        <dbReference type="ARBA" id="ARBA00034247"/>
    </source>
</evidence>
<feature type="domain" description="GGDEF" evidence="5">
    <location>
        <begin position="366"/>
        <end position="501"/>
    </location>
</feature>